<gene>
    <name evidence="5" type="ORF">BJY26_000014</name>
</gene>
<dbReference type="SUPFAM" id="SSF55031">
    <property type="entry name" value="Bacterial exopeptidase dimerisation domain"/>
    <property type="match status" value="1"/>
</dbReference>
<reference evidence="5 6" key="1">
    <citation type="submission" date="2020-07" db="EMBL/GenBank/DDBJ databases">
        <title>Sequencing the genomes of 1000 actinobacteria strains.</title>
        <authorList>
            <person name="Klenk H.-P."/>
        </authorList>
    </citation>
    <scope>NUCLEOTIDE SEQUENCE [LARGE SCALE GENOMIC DNA]</scope>
    <source>
        <strain evidence="5 6">DSM 26341</strain>
    </source>
</reference>
<feature type="domain" description="Peptidase M20 dimerisation" evidence="4">
    <location>
        <begin position="188"/>
        <end position="282"/>
    </location>
</feature>
<dbReference type="CDD" id="cd03885">
    <property type="entry name" value="M20_CPDG2"/>
    <property type="match status" value="1"/>
</dbReference>
<evidence type="ECO:0000313" key="5">
    <source>
        <dbReference type="EMBL" id="NYI65708.1"/>
    </source>
</evidence>
<keyword evidence="1" id="KW-0479">Metal-binding</keyword>
<proteinExistence type="predicted"/>
<evidence type="ECO:0000313" key="6">
    <source>
        <dbReference type="Proteomes" id="UP000539111"/>
    </source>
</evidence>
<dbReference type="InterPro" id="IPR017150">
    <property type="entry name" value="Pept_M20_glutamate_carboxypep"/>
</dbReference>
<dbReference type="InterPro" id="IPR011650">
    <property type="entry name" value="Peptidase_M20_dimer"/>
</dbReference>
<dbReference type="GO" id="GO:0004180">
    <property type="term" value="F:carboxypeptidase activity"/>
    <property type="evidence" value="ECO:0007669"/>
    <property type="project" value="UniProtKB-KW"/>
</dbReference>
<feature type="active site" description="Proton acceptor" evidence="3">
    <location>
        <position position="153"/>
    </location>
</feature>
<dbReference type="AlphaFoldDB" id="A0A7Z0D0R5"/>
<accession>A0A7Z0D0R5</accession>
<evidence type="ECO:0000259" key="4">
    <source>
        <dbReference type="Pfam" id="PF07687"/>
    </source>
</evidence>
<dbReference type="GO" id="GO:0046872">
    <property type="term" value="F:metal ion binding"/>
    <property type="evidence" value="ECO:0007669"/>
    <property type="project" value="UniProtKB-KW"/>
</dbReference>
<dbReference type="InterPro" id="IPR002933">
    <property type="entry name" value="Peptidase_M20"/>
</dbReference>
<evidence type="ECO:0000256" key="1">
    <source>
        <dbReference type="ARBA" id="ARBA00022723"/>
    </source>
</evidence>
<keyword evidence="2 5" id="KW-0378">Hydrolase</keyword>
<dbReference type="PANTHER" id="PTHR43808">
    <property type="entry name" value="ACETYLORNITHINE DEACETYLASE"/>
    <property type="match status" value="1"/>
</dbReference>
<keyword evidence="6" id="KW-1185">Reference proteome</keyword>
<evidence type="ECO:0000256" key="2">
    <source>
        <dbReference type="ARBA" id="ARBA00022801"/>
    </source>
</evidence>
<dbReference type="Gene3D" id="3.40.630.10">
    <property type="entry name" value="Zn peptidases"/>
    <property type="match status" value="1"/>
</dbReference>
<name>A0A7Z0D0R5_9MICO</name>
<dbReference type="Pfam" id="PF01546">
    <property type="entry name" value="Peptidase_M20"/>
    <property type="match status" value="1"/>
</dbReference>
<dbReference type="InterPro" id="IPR050072">
    <property type="entry name" value="Peptidase_M20A"/>
</dbReference>
<dbReference type="EC" id="3.4.17.11" evidence="5"/>
<dbReference type="SUPFAM" id="SSF53187">
    <property type="entry name" value="Zn-dependent exopeptidases"/>
    <property type="match status" value="1"/>
</dbReference>
<dbReference type="InterPro" id="IPR036264">
    <property type="entry name" value="Bact_exopeptidase_dim_dom"/>
</dbReference>
<sequence>MHSSNLPAAAGQLTIEHFRNGLATELSDLSRCIRCESPSSNKEAVLASARLIAEIGTARLGTAPDEIVVDGRTHLRWRFGQGRRRVILLCHHDTVWPIGSLAAHPYSVESGVLRGPGSYDMKTGLIGAIHALAALRGCYGTLDGITLLVTGDEEIGSPTSRPLIEAEAAGCDAALVMEAAGPDGALKTARKGISIYSIDITGHAAHAGTEPERGVNASVELARQILAVSQLGDPALGTTVTPTVASSGTTGNTVPATARLAIDARALTTAEQERVDRAVAALTPALPGSTLNVGGGINRPPLEESSGIGLFRRAERIASVRGLTPLDHVGVGGASDGNFTAGIGVPTLDGLGAVGGGAHADDEHALVEKIPERTALIAWLVADVLGLA</sequence>
<dbReference type="Proteomes" id="UP000539111">
    <property type="component" value="Unassembled WGS sequence"/>
</dbReference>
<comment type="caution">
    <text evidence="5">The sequence shown here is derived from an EMBL/GenBank/DDBJ whole genome shotgun (WGS) entry which is preliminary data.</text>
</comment>
<dbReference type="RefSeq" id="WP_179424616.1">
    <property type="nucleotide sequence ID" value="NZ_JACBZP010000001.1"/>
</dbReference>
<feature type="active site" evidence="3">
    <location>
        <position position="93"/>
    </location>
</feature>
<dbReference type="PIRSF" id="PIRSF037238">
    <property type="entry name" value="Carboxypeptidase_G2"/>
    <property type="match status" value="1"/>
</dbReference>
<dbReference type="Gene3D" id="3.30.70.360">
    <property type="match status" value="1"/>
</dbReference>
<dbReference type="PANTHER" id="PTHR43808:SF9">
    <property type="entry name" value="BLL0789 PROTEIN"/>
    <property type="match status" value="1"/>
</dbReference>
<protein>
    <submittedName>
        <fullName evidence="5">Glutamate carboxypeptidase</fullName>
        <ecNumber evidence="5">3.4.17.11</ecNumber>
    </submittedName>
</protein>
<organism evidence="5 6">
    <name type="scientific">Spelaeicoccus albus</name>
    <dbReference type="NCBI Taxonomy" id="1280376"/>
    <lineage>
        <taxon>Bacteria</taxon>
        <taxon>Bacillati</taxon>
        <taxon>Actinomycetota</taxon>
        <taxon>Actinomycetes</taxon>
        <taxon>Micrococcales</taxon>
        <taxon>Brevibacteriaceae</taxon>
        <taxon>Spelaeicoccus</taxon>
    </lineage>
</organism>
<keyword evidence="5" id="KW-0645">Protease</keyword>
<evidence type="ECO:0000256" key="3">
    <source>
        <dbReference type="PIRSR" id="PIRSR037238-1"/>
    </source>
</evidence>
<keyword evidence="5" id="KW-0121">Carboxypeptidase</keyword>
<dbReference type="EMBL" id="JACBZP010000001">
    <property type="protein sequence ID" value="NYI65708.1"/>
    <property type="molecule type" value="Genomic_DNA"/>
</dbReference>
<dbReference type="Pfam" id="PF07687">
    <property type="entry name" value="M20_dimer"/>
    <property type="match status" value="1"/>
</dbReference>